<reference evidence="16 17" key="1">
    <citation type="submission" date="2019-02" db="EMBL/GenBank/DDBJ databases">
        <title>Deep-cultivation of Planctomycetes and their phenomic and genomic characterization uncovers novel biology.</title>
        <authorList>
            <person name="Wiegand S."/>
            <person name="Jogler M."/>
            <person name="Boedeker C."/>
            <person name="Pinto D."/>
            <person name="Vollmers J."/>
            <person name="Rivas-Marin E."/>
            <person name="Kohn T."/>
            <person name="Peeters S.H."/>
            <person name="Heuer A."/>
            <person name="Rast P."/>
            <person name="Oberbeckmann S."/>
            <person name="Bunk B."/>
            <person name="Jeske O."/>
            <person name="Meyerdierks A."/>
            <person name="Storesund J.E."/>
            <person name="Kallscheuer N."/>
            <person name="Luecker S."/>
            <person name="Lage O.M."/>
            <person name="Pohl T."/>
            <person name="Merkel B.J."/>
            <person name="Hornburger P."/>
            <person name="Mueller R.-W."/>
            <person name="Bruemmer F."/>
            <person name="Labrenz M."/>
            <person name="Spormann A.M."/>
            <person name="Op Den Camp H."/>
            <person name="Overmann J."/>
            <person name="Amann R."/>
            <person name="Jetten M.S.M."/>
            <person name="Mascher T."/>
            <person name="Medema M.H."/>
            <person name="Devos D.P."/>
            <person name="Kaster A.-K."/>
            <person name="Ovreas L."/>
            <person name="Rohde M."/>
            <person name="Galperin M.Y."/>
            <person name="Jogler C."/>
        </authorList>
    </citation>
    <scope>NUCLEOTIDE SEQUENCE [LARGE SCALE GENOMIC DNA]</scope>
    <source>
        <strain evidence="16 17">Pla123a</strain>
    </source>
</reference>
<dbReference type="AlphaFoldDB" id="A0A5C5ZFQ7"/>
<dbReference type="Proteomes" id="UP000318478">
    <property type="component" value="Unassembled WGS sequence"/>
</dbReference>
<dbReference type="Pfam" id="PF07715">
    <property type="entry name" value="Plug"/>
    <property type="match status" value="1"/>
</dbReference>
<evidence type="ECO:0000256" key="7">
    <source>
        <dbReference type="ARBA" id="ARBA00023136"/>
    </source>
</evidence>
<sequence length="671" mass="74268" precursor="true">MLSTTPSLRALVLSLIVAMASSASGQSPPDPSDIGGAAPSADSSDDLLNLDLEQLSNTSVSVAVESFDETVTSVTRQESTVGMSPAAVYVITNDMIRRSGVRSIPEALRLVPGVNVAKIDSNKWAISIRGFNDQYTNKLLVQIDGRSVYSPLFGGVYWDVQDLLLEDVERIEVVRGPGATVWGSNAVNGVINVITKQAADTTGAYAIAGGGTYEEGFAGARLGGVTADGDLHWRAWGKWFERDYGYRPDVFVNDEWSQGRGGFRMDWTPTRSDTFTFQGDYYEQVYSDAIAFGPTVVPNRDSTTSGGNLLARWSRQTSDDSGWSVQFYWDRTNRLDLYAHQQIDTLDFDFQHNYRWGDWQSMVWGVGYREISDKLLSPPGSTTSYQPPTLSYGLPSAFAQNQTELAEDRLFLTLGVKLEDNYFSGVQVQPSVRLLLAIDQQRALWGAVSRAVRTPTRSEDAVTVSLPSLVFTGNRDLKAEDLMAYELGYRAQPTEYLSWDAAAFYNVYDNLINSTFTTFPTAATYASTGNGHGYGLELTGKLQMAPNWKISGNYSFLRLDVDTEPLASLSGTRSEQGSPRNQALLWSSWDLAEDWELDVITRYVDSLPALDVDSNVALDLRVGWRPNDVLECAVVAQNLLDSTHREFIGQQGTTLPTERRRGVYGSIQWRW</sequence>
<feature type="domain" description="TonB-dependent receptor-like beta-barrel" evidence="14">
    <location>
        <begin position="238"/>
        <end position="639"/>
    </location>
</feature>
<dbReference type="EMBL" id="SJPO01000001">
    <property type="protein sequence ID" value="TWT85867.1"/>
    <property type="molecule type" value="Genomic_DNA"/>
</dbReference>
<evidence type="ECO:0000256" key="4">
    <source>
        <dbReference type="ARBA" id="ARBA00022692"/>
    </source>
</evidence>
<evidence type="ECO:0000256" key="2">
    <source>
        <dbReference type="ARBA" id="ARBA00022448"/>
    </source>
</evidence>
<feature type="signal peptide" evidence="13">
    <location>
        <begin position="1"/>
        <end position="25"/>
    </location>
</feature>
<dbReference type="GO" id="GO:0044718">
    <property type="term" value="P:siderophore transmembrane transport"/>
    <property type="evidence" value="ECO:0007669"/>
    <property type="project" value="TreeGrafter"/>
</dbReference>
<evidence type="ECO:0000313" key="17">
    <source>
        <dbReference type="Proteomes" id="UP000318478"/>
    </source>
</evidence>
<dbReference type="GO" id="GO:0009279">
    <property type="term" value="C:cell outer membrane"/>
    <property type="evidence" value="ECO:0007669"/>
    <property type="project" value="UniProtKB-SubCell"/>
</dbReference>
<dbReference type="InterPro" id="IPR000531">
    <property type="entry name" value="Beta-barrel_TonB"/>
</dbReference>
<organism evidence="16 17">
    <name type="scientific">Posidoniimonas polymericola</name>
    <dbReference type="NCBI Taxonomy" id="2528002"/>
    <lineage>
        <taxon>Bacteria</taxon>
        <taxon>Pseudomonadati</taxon>
        <taxon>Planctomycetota</taxon>
        <taxon>Planctomycetia</taxon>
        <taxon>Pirellulales</taxon>
        <taxon>Lacipirellulaceae</taxon>
        <taxon>Posidoniimonas</taxon>
    </lineage>
</organism>
<name>A0A5C5ZFQ7_9BACT</name>
<keyword evidence="5 13" id="KW-0732">Signal</keyword>
<dbReference type="PANTHER" id="PTHR30069:SF29">
    <property type="entry name" value="HEMOGLOBIN AND HEMOGLOBIN-HAPTOGLOBIN-BINDING PROTEIN 1-RELATED"/>
    <property type="match status" value="1"/>
</dbReference>
<protein>
    <submittedName>
        <fullName evidence="16">Colicin I receptor</fullName>
    </submittedName>
</protein>
<evidence type="ECO:0000256" key="6">
    <source>
        <dbReference type="ARBA" id="ARBA00023077"/>
    </source>
</evidence>
<evidence type="ECO:0000256" key="8">
    <source>
        <dbReference type="ARBA" id="ARBA00023170"/>
    </source>
</evidence>
<dbReference type="RefSeq" id="WP_197527626.1">
    <property type="nucleotide sequence ID" value="NZ_SJPO01000001.1"/>
</dbReference>
<dbReference type="Gene3D" id="2.170.130.10">
    <property type="entry name" value="TonB-dependent receptor, plug domain"/>
    <property type="match status" value="1"/>
</dbReference>
<keyword evidence="17" id="KW-1185">Reference proteome</keyword>
<evidence type="ECO:0000256" key="10">
    <source>
        <dbReference type="PROSITE-ProRule" id="PRU01360"/>
    </source>
</evidence>
<evidence type="ECO:0000256" key="12">
    <source>
        <dbReference type="SAM" id="MobiDB-lite"/>
    </source>
</evidence>
<evidence type="ECO:0000256" key="9">
    <source>
        <dbReference type="ARBA" id="ARBA00023237"/>
    </source>
</evidence>
<dbReference type="InterPro" id="IPR037066">
    <property type="entry name" value="Plug_dom_sf"/>
</dbReference>
<keyword evidence="3 10" id="KW-1134">Transmembrane beta strand</keyword>
<evidence type="ECO:0000256" key="3">
    <source>
        <dbReference type="ARBA" id="ARBA00022452"/>
    </source>
</evidence>
<dbReference type="GO" id="GO:0015344">
    <property type="term" value="F:siderophore uptake transmembrane transporter activity"/>
    <property type="evidence" value="ECO:0007669"/>
    <property type="project" value="TreeGrafter"/>
</dbReference>
<keyword evidence="6 11" id="KW-0798">TonB box</keyword>
<feature type="chain" id="PRO_5022923558" evidence="13">
    <location>
        <begin position="26"/>
        <end position="671"/>
    </location>
</feature>
<dbReference type="SUPFAM" id="SSF56935">
    <property type="entry name" value="Porins"/>
    <property type="match status" value="1"/>
</dbReference>
<dbReference type="Pfam" id="PF00593">
    <property type="entry name" value="TonB_dep_Rec_b-barrel"/>
    <property type="match status" value="1"/>
</dbReference>
<evidence type="ECO:0000259" key="14">
    <source>
        <dbReference type="Pfam" id="PF00593"/>
    </source>
</evidence>
<feature type="compositionally biased region" description="Low complexity" evidence="12">
    <location>
        <begin position="32"/>
        <end position="42"/>
    </location>
</feature>
<evidence type="ECO:0000256" key="11">
    <source>
        <dbReference type="RuleBase" id="RU003357"/>
    </source>
</evidence>
<keyword evidence="4 10" id="KW-0812">Transmembrane</keyword>
<dbReference type="PROSITE" id="PS52016">
    <property type="entry name" value="TONB_DEPENDENT_REC_3"/>
    <property type="match status" value="1"/>
</dbReference>
<proteinExistence type="inferred from homology"/>
<dbReference type="InterPro" id="IPR039426">
    <property type="entry name" value="TonB-dep_rcpt-like"/>
</dbReference>
<comment type="caution">
    <text evidence="16">The sequence shown here is derived from an EMBL/GenBank/DDBJ whole genome shotgun (WGS) entry which is preliminary data.</text>
</comment>
<dbReference type="InterPro" id="IPR036942">
    <property type="entry name" value="Beta-barrel_TonB_sf"/>
</dbReference>
<feature type="domain" description="TonB-dependent receptor plug" evidence="15">
    <location>
        <begin position="84"/>
        <end position="190"/>
    </location>
</feature>
<keyword evidence="2 10" id="KW-0813">Transport</keyword>
<gene>
    <name evidence="16" type="primary">cirA_1</name>
    <name evidence="16" type="ORF">Pla123a_06740</name>
</gene>
<dbReference type="InterPro" id="IPR012910">
    <property type="entry name" value="Plug_dom"/>
</dbReference>
<evidence type="ECO:0000313" key="16">
    <source>
        <dbReference type="EMBL" id="TWT85867.1"/>
    </source>
</evidence>
<comment type="similarity">
    <text evidence="10 11">Belongs to the TonB-dependent receptor family.</text>
</comment>
<evidence type="ECO:0000256" key="5">
    <source>
        <dbReference type="ARBA" id="ARBA00022729"/>
    </source>
</evidence>
<keyword evidence="9 10" id="KW-0998">Cell outer membrane</keyword>
<keyword evidence="7 10" id="KW-0472">Membrane</keyword>
<keyword evidence="8 16" id="KW-0675">Receptor</keyword>
<evidence type="ECO:0000256" key="13">
    <source>
        <dbReference type="SAM" id="SignalP"/>
    </source>
</evidence>
<accession>A0A5C5ZFQ7</accession>
<dbReference type="Gene3D" id="2.40.170.20">
    <property type="entry name" value="TonB-dependent receptor, beta-barrel domain"/>
    <property type="match status" value="1"/>
</dbReference>
<evidence type="ECO:0000259" key="15">
    <source>
        <dbReference type="Pfam" id="PF07715"/>
    </source>
</evidence>
<feature type="region of interest" description="Disordered" evidence="12">
    <location>
        <begin position="22"/>
        <end position="42"/>
    </location>
</feature>
<dbReference type="CDD" id="cd01347">
    <property type="entry name" value="ligand_gated_channel"/>
    <property type="match status" value="1"/>
</dbReference>
<dbReference type="PANTHER" id="PTHR30069">
    <property type="entry name" value="TONB-DEPENDENT OUTER MEMBRANE RECEPTOR"/>
    <property type="match status" value="1"/>
</dbReference>
<evidence type="ECO:0000256" key="1">
    <source>
        <dbReference type="ARBA" id="ARBA00004571"/>
    </source>
</evidence>
<comment type="subcellular location">
    <subcellularLocation>
        <location evidence="1 10">Cell outer membrane</location>
        <topology evidence="1 10">Multi-pass membrane protein</topology>
    </subcellularLocation>
</comment>